<keyword evidence="1" id="KW-0812">Transmembrane</keyword>
<keyword evidence="1" id="KW-1133">Transmembrane helix</keyword>
<sequence length="585" mass="65413">MKILMNEKGYSLILTMLIFLLFTVLSVSVLTVALSGVKRNQTSEDYVQARELANKGIEHITNQIQSDLKNELGEEGITRSEFITKLNTILNRYKDVINSVHNTGATGEYRVYIRNIENVIENGEENPLKKKITFLSRGFVDGKEKTVISEVEIGAQSVLETLHYALGANKLCKTPNTCIPGEGNMFLHGGVSITGDMKVDGNLIITNRGYAYLSGEKWIASVYPSILPTQGKANANLLLGGNIFTFNHTPPYEQHITTSNFGSSYTKLTDRIDDAFYNRQAPVIVKRQPIRDDIQIPAQKSVFYYKHNSPGVTIIKANNRIISNQNRPNDKVYASHDECFFIWCNEKYDGDYTFTGNNLFKSFATAGSLTIRNSDNQFKQTTFKEGAYIEKNLTIGNGSNSYNPNNYDKIRVDGPIFVNGDLTIKGADAEFNSIMYVMGDVTIEYSRINGLGQNGSLIIFANGNINIRNNSVNQDEPSNIKGFFYSEQALEMFGVGSNIRIEGGISARRIVLNAIRGRASNQNFSGAQKITNNDYFEGAQNQIGKPSRLQIIYDPEIINTYADIKSREPVIKNLDPPKFINRDIE</sequence>
<protein>
    <recommendedName>
        <fullName evidence="4">Type 4 fimbrial biogenesis protein PilX N-terminal domain-containing protein</fullName>
    </recommendedName>
</protein>
<dbReference type="KEGG" id="apak:AP3564_05560"/>
<proteinExistence type="predicted"/>
<reference evidence="2 3" key="1">
    <citation type="submission" date="2016-10" db="EMBL/GenBank/DDBJ databases">
        <title>The whole genome sequencing and assembly of Aeribacillus pallidus KCTC3564 strain.</title>
        <authorList>
            <person name="Lee Y.-J."/>
            <person name="Park M.-K."/>
            <person name="Yi H."/>
            <person name="Bahn Y.-S."/>
            <person name="Kim J.F."/>
            <person name="Lee D.-W."/>
        </authorList>
    </citation>
    <scope>NUCLEOTIDE SEQUENCE [LARGE SCALE GENOMIC DNA]</scope>
    <source>
        <strain evidence="2 3">KCTC3564</strain>
    </source>
</reference>
<evidence type="ECO:0000313" key="2">
    <source>
        <dbReference type="EMBL" id="ASS89780.1"/>
    </source>
</evidence>
<dbReference type="AlphaFoldDB" id="A0A223E3K6"/>
<organism evidence="2 3">
    <name type="scientific">Aeribacillus pallidus</name>
    <dbReference type="NCBI Taxonomy" id="33936"/>
    <lineage>
        <taxon>Bacteria</taxon>
        <taxon>Bacillati</taxon>
        <taxon>Bacillota</taxon>
        <taxon>Bacilli</taxon>
        <taxon>Bacillales</taxon>
        <taxon>Bacillaceae</taxon>
        <taxon>Aeribacillus</taxon>
    </lineage>
</organism>
<gene>
    <name evidence="2" type="ORF">AP3564_05560</name>
</gene>
<evidence type="ECO:0000313" key="3">
    <source>
        <dbReference type="Proteomes" id="UP000214606"/>
    </source>
</evidence>
<evidence type="ECO:0008006" key="4">
    <source>
        <dbReference type="Google" id="ProtNLM"/>
    </source>
</evidence>
<keyword evidence="1" id="KW-0472">Membrane</keyword>
<name>A0A223E3K6_9BACI</name>
<feature type="transmembrane region" description="Helical" evidence="1">
    <location>
        <begin position="12"/>
        <end position="34"/>
    </location>
</feature>
<dbReference type="RefSeq" id="WP_094244872.1">
    <property type="nucleotide sequence ID" value="NZ_CP017703.1"/>
</dbReference>
<accession>A0A223E3K6</accession>
<dbReference type="Proteomes" id="UP000214606">
    <property type="component" value="Chromosome"/>
</dbReference>
<evidence type="ECO:0000256" key="1">
    <source>
        <dbReference type="SAM" id="Phobius"/>
    </source>
</evidence>
<dbReference type="EMBL" id="CP017703">
    <property type="protein sequence ID" value="ASS89780.1"/>
    <property type="molecule type" value="Genomic_DNA"/>
</dbReference>